<reference evidence="1 2" key="1">
    <citation type="submission" date="2019-02" db="EMBL/GenBank/DDBJ databases">
        <title>Deep-cultivation of Planctomycetes and their phenomic and genomic characterization uncovers novel biology.</title>
        <authorList>
            <person name="Wiegand S."/>
            <person name="Jogler M."/>
            <person name="Boedeker C."/>
            <person name="Pinto D."/>
            <person name="Vollmers J."/>
            <person name="Rivas-Marin E."/>
            <person name="Kohn T."/>
            <person name="Peeters S.H."/>
            <person name="Heuer A."/>
            <person name="Rast P."/>
            <person name="Oberbeckmann S."/>
            <person name="Bunk B."/>
            <person name="Jeske O."/>
            <person name="Meyerdierks A."/>
            <person name="Storesund J.E."/>
            <person name="Kallscheuer N."/>
            <person name="Luecker S."/>
            <person name="Lage O.M."/>
            <person name="Pohl T."/>
            <person name="Merkel B.J."/>
            <person name="Hornburger P."/>
            <person name="Mueller R.-W."/>
            <person name="Bruemmer F."/>
            <person name="Labrenz M."/>
            <person name="Spormann A.M."/>
            <person name="Op den Camp H."/>
            <person name="Overmann J."/>
            <person name="Amann R."/>
            <person name="Jetten M.S.M."/>
            <person name="Mascher T."/>
            <person name="Medema M.H."/>
            <person name="Devos D.P."/>
            <person name="Kaster A.-K."/>
            <person name="Ovreas L."/>
            <person name="Rohde M."/>
            <person name="Galperin M.Y."/>
            <person name="Jogler C."/>
        </authorList>
    </citation>
    <scope>NUCLEOTIDE SEQUENCE [LARGE SCALE GENOMIC DNA]</scope>
    <source>
        <strain evidence="1 2">Pla175</strain>
    </source>
</reference>
<sequence>MTEPASSRPDEVTKPSGPQKTAAIELGRRVNRIRFHLDQYALIDDAVVEDAPAAVLSSRPYADDHYCAALELISRISNDLPSGLISPQTRRFLDLVSKVYALVERNRRGEFFYESTLPELRDQRAELNIMEDQGASNECVREAEIGVF</sequence>
<dbReference type="RefSeq" id="WP_145282253.1">
    <property type="nucleotide sequence ID" value="NZ_CP036291.1"/>
</dbReference>
<evidence type="ECO:0000313" key="1">
    <source>
        <dbReference type="EMBL" id="QDU87915.1"/>
    </source>
</evidence>
<gene>
    <name evidence="1" type="ORF">Pla175_12820</name>
</gene>
<proteinExistence type="predicted"/>
<keyword evidence="2" id="KW-1185">Reference proteome</keyword>
<dbReference type="KEGG" id="pnd:Pla175_12820"/>
<accession>A0A518D8W8</accession>
<dbReference type="Proteomes" id="UP000317429">
    <property type="component" value="Chromosome"/>
</dbReference>
<organism evidence="1 2">
    <name type="scientific">Pirellulimonas nuda</name>
    <dbReference type="NCBI Taxonomy" id="2528009"/>
    <lineage>
        <taxon>Bacteria</taxon>
        <taxon>Pseudomonadati</taxon>
        <taxon>Planctomycetota</taxon>
        <taxon>Planctomycetia</taxon>
        <taxon>Pirellulales</taxon>
        <taxon>Lacipirellulaceae</taxon>
        <taxon>Pirellulimonas</taxon>
    </lineage>
</organism>
<evidence type="ECO:0000313" key="2">
    <source>
        <dbReference type="Proteomes" id="UP000317429"/>
    </source>
</evidence>
<dbReference type="EMBL" id="CP036291">
    <property type="protein sequence ID" value="QDU87915.1"/>
    <property type="molecule type" value="Genomic_DNA"/>
</dbReference>
<name>A0A518D8W8_9BACT</name>
<protein>
    <submittedName>
        <fullName evidence="1">Uncharacterized protein</fullName>
    </submittedName>
</protein>
<dbReference type="AlphaFoldDB" id="A0A518D8W8"/>